<feature type="compositionally biased region" description="Basic and acidic residues" evidence="1">
    <location>
        <begin position="357"/>
        <end position="404"/>
    </location>
</feature>
<gene>
    <name evidence="3" type="ORF">PHLGIDRAFT_99341</name>
</gene>
<accession>A0A0C3SD69</accession>
<evidence type="ECO:0000313" key="3">
    <source>
        <dbReference type="EMBL" id="KIP11557.1"/>
    </source>
</evidence>
<evidence type="ECO:0000256" key="2">
    <source>
        <dbReference type="SAM" id="Phobius"/>
    </source>
</evidence>
<keyword evidence="2" id="KW-0812">Transmembrane</keyword>
<feature type="region of interest" description="Disordered" evidence="1">
    <location>
        <begin position="804"/>
        <end position="827"/>
    </location>
</feature>
<feature type="compositionally biased region" description="Pro residues" evidence="1">
    <location>
        <begin position="286"/>
        <end position="296"/>
    </location>
</feature>
<feature type="region of interest" description="Disordered" evidence="1">
    <location>
        <begin position="221"/>
        <end position="313"/>
    </location>
</feature>
<feature type="compositionally biased region" description="Basic and acidic residues" evidence="1">
    <location>
        <begin position="232"/>
        <end position="243"/>
    </location>
</feature>
<dbReference type="OrthoDB" id="2548929at2759"/>
<dbReference type="STRING" id="745531.A0A0C3SD69"/>
<proteinExistence type="predicted"/>
<feature type="region of interest" description="Disordered" evidence="1">
    <location>
        <begin position="74"/>
        <end position="109"/>
    </location>
</feature>
<protein>
    <submittedName>
        <fullName evidence="3">Uncharacterized protein</fullName>
    </submittedName>
</protein>
<keyword evidence="2" id="KW-0472">Membrane</keyword>
<feature type="region of interest" description="Disordered" evidence="1">
    <location>
        <begin position="349"/>
        <end position="411"/>
    </location>
</feature>
<evidence type="ECO:0000313" key="4">
    <source>
        <dbReference type="Proteomes" id="UP000053257"/>
    </source>
</evidence>
<feature type="transmembrane region" description="Helical" evidence="2">
    <location>
        <begin position="29"/>
        <end position="48"/>
    </location>
</feature>
<sequence length="827" mass="92063">MVFGGFGIMLYGGESPLLAFDKVMDKVDVQSMFFATMFMIIILVLAYLTNPSETSFRTYLTEQSFRQHLSRLEDINQDDQSDSEDNGVHFTLSRPRPSSQKGSSPYDSTPPFRFASRAAVSLRTPKHVFYSFGIMTIAAVLPTGRAGSKGRSADCDGFMVSESWFIGAFGKWWRGGAIQSWWIDTMANTKDAERCNSGILDMKALDGLECYEGFSMNSSSIQAQGSLSSRDSPTKFRSTERSTQRTASGAHRSTTPPPLPKSASLPLHVQRVPADKTHNQRHTQAPPQPPATPAPTPAVLNPPQLSPSPSTVFDQSPVISEILRQITSSKSAVYDLRSQLADFRSQAAESHAGIQSDLDKHRERKRTEDAARQELKSKTKTLEDSKRSAEAHKRDAEKRLRAAETARNNASQRIERLDKEIEVLKARMSDDEEAIVCCKTEADETEKNIAEELERKRKEIKVAEDVVAALNSRTKELEEKIVAEEERLNHAKEQADLKKQDRAFYPLHAVKSQETADPVVWSPIVSSTRPSVDIHEQINTDGTTQIEVFPTVSVSQDRRSSTSEDSQTFSPRPRHLSLGGISNFREPQSVTIQDLHRPQIILRPAGLQDDLPTTMSSSQSQQSRFSPFTDELEVGIDTHAGMGISPRSTSLIPTSLIKSMEVGGVIEDLARSFQSDSDAVLDRDWRKLHPFPTPVESPGVFNSSPTSLTCPSFDGVDQEDPFEIRPPPLPIRHRLISDGSNTERTFLNARTSSEPKPLVRSRTRESDTSEKVVGHRRWFSNPREAKDKKGLNPEAKVFQFKKTFPMFGGNSSTKHSPYEGLISEPAS</sequence>
<feature type="region of interest" description="Disordered" evidence="1">
    <location>
        <begin position="750"/>
        <end position="772"/>
    </location>
</feature>
<feature type="region of interest" description="Disordered" evidence="1">
    <location>
        <begin position="553"/>
        <end position="581"/>
    </location>
</feature>
<dbReference type="Proteomes" id="UP000053257">
    <property type="component" value="Unassembled WGS sequence"/>
</dbReference>
<organism evidence="3 4">
    <name type="scientific">Phlebiopsis gigantea (strain 11061_1 CR5-6)</name>
    <name type="common">White-rot fungus</name>
    <name type="synonym">Peniophora gigantea</name>
    <dbReference type="NCBI Taxonomy" id="745531"/>
    <lineage>
        <taxon>Eukaryota</taxon>
        <taxon>Fungi</taxon>
        <taxon>Dikarya</taxon>
        <taxon>Basidiomycota</taxon>
        <taxon>Agaricomycotina</taxon>
        <taxon>Agaricomycetes</taxon>
        <taxon>Polyporales</taxon>
        <taxon>Phanerochaetaceae</taxon>
        <taxon>Phlebiopsis</taxon>
    </lineage>
</organism>
<feature type="compositionally biased region" description="Polar residues" evidence="1">
    <location>
        <begin position="96"/>
        <end position="107"/>
    </location>
</feature>
<feature type="region of interest" description="Disordered" evidence="1">
    <location>
        <begin position="608"/>
        <end position="627"/>
    </location>
</feature>
<dbReference type="EMBL" id="KN840445">
    <property type="protein sequence ID" value="KIP11557.1"/>
    <property type="molecule type" value="Genomic_DNA"/>
</dbReference>
<evidence type="ECO:0000256" key="1">
    <source>
        <dbReference type="SAM" id="MobiDB-lite"/>
    </source>
</evidence>
<dbReference type="HOGENOM" id="CLU_330406_0_0_1"/>
<feature type="transmembrane region" description="Helical" evidence="2">
    <location>
        <begin position="127"/>
        <end position="144"/>
    </location>
</feature>
<feature type="compositionally biased region" description="Acidic residues" evidence="1">
    <location>
        <begin position="75"/>
        <end position="85"/>
    </location>
</feature>
<keyword evidence="2" id="KW-1133">Transmembrane helix</keyword>
<feature type="compositionally biased region" description="Basic and acidic residues" evidence="1">
    <location>
        <begin position="762"/>
        <end position="772"/>
    </location>
</feature>
<keyword evidence="4" id="KW-1185">Reference proteome</keyword>
<name>A0A0C3SD69_PHLG1</name>
<reference evidence="3 4" key="1">
    <citation type="journal article" date="2014" name="PLoS Genet.">
        <title>Analysis of the Phlebiopsis gigantea genome, transcriptome and secretome provides insight into its pioneer colonization strategies of wood.</title>
        <authorList>
            <person name="Hori C."/>
            <person name="Ishida T."/>
            <person name="Igarashi K."/>
            <person name="Samejima M."/>
            <person name="Suzuki H."/>
            <person name="Master E."/>
            <person name="Ferreira P."/>
            <person name="Ruiz-Duenas F.J."/>
            <person name="Held B."/>
            <person name="Canessa P."/>
            <person name="Larrondo L.F."/>
            <person name="Schmoll M."/>
            <person name="Druzhinina I.S."/>
            <person name="Kubicek C.P."/>
            <person name="Gaskell J.A."/>
            <person name="Kersten P."/>
            <person name="St John F."/>
            <person name="Glasner J."/>
            <person name="Sabat G."/>
            <person name="Splinter BonDurant S."/>
            <person name="Syed K."/>
            <person name="Yadav J."/>
            <person name="Mgbeahuruike A.C."/>
            <person name="Kovalchuk A."/>
            <person name="Asiegbu F.O."/>
            <person name="Lackner G."/>
            <person name="Hoffmeister D."/>
            <person name="Rencoret J."/>
            <person name="Gutierrez A."/>
            <person name="Sun H."/>
            <person name="Lindquist E."/>
            <person name="Barry K."/>
            <person name="Riley R."/>
            <person name="Grigoriev I.V."/>
            <person name="Henrissat B."/>
            <person name="Kues U."/>
            <person name="Berka R.M."/>
            <person name="Martinez A.T."/>
            <person name="Covert S.F."/>
            <person name="Blanchette R.A."/>
            <person name="Cullen D."/>
        </authorList>
    </citation>
    <scope>NUCLEOTIDE SEQUENCE [LARGE SCALE GENOMIC DNA]</scope>
    <source>
        <strain evidence="3 4">11061_1 CR5-6</strain>
    </source>
</reference>
<feature type="non-terminal residue" evidence="3">
    <location>
        <position position="827"/>
    </location>
</feature>
<dbReference type="AlphaFoldDB" id="A0A0C3SD69"/>